<feature type="signal peptide" evidence="3">
    <location>
        <begin position="1"/>
        <end position="24"/>
    </location>
</feature>
<dbReference type="InterPro" id="IPR013128">
    <property type="entry name" value="Peptidase_C1A"/>
</dbReference>
<feature type="compositionally biased region" description="Low complexity" evidence="2">
    <location>
        <begin position="626"/>
        <end position="638"/>
    </location>
</feature>
<dbReference type="Proteomes" id="UP000613740">
    <property type="component" value="Unassembled WGS sequence"/>
</dbReference>
<evidence type="ECO:0000256" key="1">
    <source>
        <dbReference type="ARBA" id="ARBA00008455"/>
    </source>
</evidence>
<dbReference type="SMART" id="SM00645">
    <property type="entry name" value="Pept_C1"/>
    <property type="match status" value="1"/>
</dbReference>
<organism evidence="5 6">
    <name type="scientific">Chlamydomonas schloesseri</name>
    <dbReference type="NCBI Taxonomy" id="2026947"/>
    <lineage>
        <taxon>Eukaryota</taxon>
        <taxon>Viridiplantae</taxon>
        <taxon>Chlorophyta</taxon>
        <taxon>core chlorophytes</taxon>
        <taxon>Chlorophyceae</taxon>
        <taxon>CS clade</taxon>
        <taxon>Chlamydomonadales</taxon>
        <taxon>Chlamydomonadaceae</taxon>
        <taxon>Chlamydomonas</taxon>
    </lineage>
</organism>
<dbReference type="InterPro" id="IPR038765">
    <property type="entry name" value="Papain-like_cys_pep_sf"/>
</dbReference>
<dbReference type="EMBL" id="JAEHOD010000092">
    <property type="protein sequence ID" value="KAG2428564.1"/>
    <property type="molecule type" value="Genomic_DNA"/>
</dbReference>
<feature type="domain" description="Peptidase C1A papain C-terminal" evidence="4">
    <location>
        <begin position="204"/>
        <end position="420"/>
    </location>
</feature>
<dbReference type="PROSITE" id="PS00640">
    <property type="entry name" value="THIOL_PROTEASE_ASN"/>
    <property type="match status" value="1"/>
</dbReference>
<dbReference type="AlphaFoldDB" id="A0A835VWX2"/>
<sequence>MARLYRALALALALAACSALAANAQTACPTVAGYTFYRLQDAAGSITLATLDATAATSPAAIAAVCASTPRCNAFTAAGQLRIVPTRPVFTALDASAADTLECDGIYVSARSLSGLMLPEGVDASTLARDGTAKLGDMLAEQAAAKRVAAKLKDRGFDPKAADKLPRATVAQAFKDANVPQAQTAAGTSGGSYTYAGVVAAISYPVWDSRQANSTSYSYITPVKDQGNCGSCVAFAAVASAEAAVGAASNTASNSLDLSEQWLFFCDGTGSPSCSYGWYAGAATSVIVSKNLPTEPFYPYKAAPTTCTPTSTPVLYAGGNFSRTTIYDLTTAKAHIRTYGSLLTYFAVYNDFFNWGKTSAPYKWDGVSSLAGYHQVSVIGYNDTGSFWIVKNSWGTWWGDGGYIRISYSANVGLMTCSGDNCQGLMWKPSSSPSPSPSPSPPPSPLPAVCGNNVCEAGETCSSCATDCGACAVCGDGVCNGGETCATCAADCGYLQADGSKTCCGDGVCGAGESCSSCSKDCGACPVCNNNGICDYAAGERCLSGTTGCADCGTCNTAAFCGDGKCTSARKGYTEDCSICAQDCKSCSDPLGYCGDGKCTAGRETTSTCSRDCKSSKFSFKTPAPGTADTTTTTTTGNNGNGNGAGNTNANGVGVGLTKPKHLRQLMRGA</sequence>
<dbReference type="PROSITE" id="PS51257">
    <property type="entry name" value="PROKAR_LIPOPROTEIN"/>
    <property type="match status" value="1"/>
</dbReference>
<feature type="region of interest" description="Disordered" evidence="2">
    <location>
        <begin position="622"/>
        <end position="656"/>
    </location>
</feature>
<accession>A0A835VWX2</accession>
<dbReference type="PANTHER" id="PTHR12411">
    <property type="entry name" value="CYSTEINE PROTEASE FAMILY C1-RELATED"/>
    <property type="match status" value="1"/>
</dbReference>
<dbReference type="InterPro" id="IPR000668">
    <property type="entry name" value="Peptidase_C1A_C"/>
</dbReference>
<reference evidence="5" key="1">
    <citation type="journal article" date="2020" name="bioRxiv">
        <title>Comparative genomics of Chlamydomonas.</title>
        <authorList>
            <person name="Craig R.J."/>
            <person name="Hasan A.R."/>
            <person name="Ness R.W."/>
            <person name="Keightley P.D."/>
        </authorList>
    </citation>
    <scope>NUCLEOTIDE SEQUENCE</scope>
    <source>
        <strain evidence="5">CCAP 11/173</strain>
    </source>
</reference>
<evidence type="ECO:0000259" key="4">
    <source>
        <dbReference type="SMART" id="SM00645"/>
    </source>
</evidence>
<comment type="similarity">
    <text evidence="1">Belongs to the peptidase C1 family.</text>
</comment>
<feature type="chain" id="PRO_5033053826" description="Peptidase C1A papain C-terminal domain-containing protein" evidence="3">
    <location>
        <begin position="25"/>
        <end position="670"/>
    </location>
</feature>
<dbReference type="PRINTS" id="PR00705">
    <property type="entry name" value="PAPAIN"/>
</dbReference>
<keyword evidence="3" id="KW-0732">Signal</keyword>
<evidence type="ECO:0000256" key="2">
    <source>
        <dbReference type="SAM" id="MobiDB-lite"/>
    </source>
</evidence>
<dbReference type="OrthoDB" id="538292at2759"/>
<dbReference type="GO" id="GO:0008234">
    <property type="term" value="F:cysteine-type peptidase activity"/>
    <property type="evidence" value="ECO:0007669"/>
    <property type="project" value="InterPro"/>
</dbReference>
<dbReference type="InterPro" id="IPR025661">
    <property type="entry name" value="Pept_asp_AS"/>
</dbReference>
<name>A0A835VWX2_9CHLO</name>
<dbReference type="Pfam" id="PF00112">
    <property type="entry name" value="Peptidase_C1"/>
    <property type="match status" value="1"/>
</dbReference>
<evidence type="ECO:0000313" key="5">
    <source>
        <dbReference type="EMBL" id="KAG2428564.1"/>
    </source>
</evidence>
<evidence type="ECO:0000256" key="3">
    <source>
        <dbReference type="SAM" id="SignalP"/>
    </source>
</evidence>
<keyword evidence="6" id="KW-1185">Reference proteome</keyword>
<proteinExistence type="inferred from homology"/>
<dbReference type="GO" id="GO:0006508">
    <property type="term" value="P:proteolysis"/>
    <property type="evidence" value="ECO:0007669"/>
    <property type="project" value="InterPro"/>
</dbReference>
<protein>
    <recommendedName>
        <fullName evidence="4">Peptidase C1A papain C-terminal domain-containing protein</fullName>
    </recommendedName>
</protein>
<dbReference type="Gene3D" id="3.90.70.10">
    <property type="entry name" value="Cysteine proteinases"/>
    <property type="match status" value="1"/>
</dbReference>
<dbReference type="SUPFAM" id="SSF54001">
    <property type="entry name" value="Cysteine proteinases"/>
    <property type="match status" value="1"/>
</dbReference>
<comment type="caution">
    <text evidence="5">The sequence shown here is derived from an EMBL/GenBank/DDBJ whole genome shotgun (WGS) entry which is preliminary data.</text>
</comment>
<evidence type="ECO:0000313" key="6">
    <source>
        <dbReference type="Proteomes" id="UP000613740"/>
    </source>
</evidence>
<gene>
    <name evidence="5" type="ORF">HYH02_014368</name>
</gene>